<keyword evidence="1" id="KW-0472">Membrane</keyword>
<dbReference type="AlphaFoldDB" id="S0FMN5"/>
<dbReference type="RefSeq" id="WP_004628626.1">
    <property type="nucleotide sequence ID" value="NZ_AORV01000056.1"/>
</dbReference>
<protein>
    <submittedName>
        <fullName evidence="2">Uncharacterized protein</fullName>
    </submittedName>
</protein>
<evidence type="ECO:0000313" key="2">
    <source>
        <dbReference type="EMBL" id="EMS70364.1"/>
    </source>
</evidence>
<evidence type="ECO:0000256" key="1">
    <source>
        <dbReference type="SAM" id="Phobius"/>
    </source>
</evidence>
<comment type="caution">
    <text evidence="2">The sequence shown here is derived from an EMBL/GenBank/DDBJ whole genome shotgun (WGS) entry which is preliminary data.</text>
</comment>
<gene>
    <name evidence="2" type="ORF">CTER_3905</name>
</gene>
<feature type="transmembrane region" description="Helical" evidence="1">
    <location>
        <begin position="7"/>
        <end position="27"/>
    </location>
</feature>
<accession>S0FMN5</accession>
<reference evidence="2 3" key="1">
    <citation type="journal article" date="2013" name="Genome Announc.">
        <title>Draft Genome Sequence of the Cellulolytic, Mesophilic, Anaerobic Bacterium Clostridium termitidis Strain CT1112 (DSM 5398).</title>
        <authorList>
            <person name="Lal S."/>
            <person name="Ramachandran U."/>
            <person name="Zhang X."/>
            <person name="Munir R."/>
            <person name="Sparling R."/>
            <person name="Levin D.B."/>
        </authorList>
    </citation>
    <scope>NUCLEOTIDE SEQUENCE [LARGE SCALE GENOMIC DNA]</scope>
    <source>
        <strain evidence="2 3">CT1112</strain>
    </source>
</reference>
<proteinExistence type="predicted"/>
<dbReference type="PROSITE" id="PS51257">
    <property type="entry name" value="PROKAR_LIPOPROTEIN"/>
    <property type="match status" value="1"/>
</dbReference>
<name>S0FMN5_RUMCE</name>
<keyword evidence="1" id="KW-1133">Transmembrane helix</keyword>
<dbReference type="EMBL" id="AORV01000056">
    <property type="protein sequence ID" value="EMS70364.1"/>
    <property type="molecule type" value="Genomic_DNA"/>
</dbReference>
<feature type="transmembrane region" description="Helical" evidence="1">
    <location>
        <begin position="33"/>
        <end position="54"/>
    </location>
</feature>
<dbReference type="PATRIC" id="fig|1195236.3.peg.4117"/>
<organism evidence="2 3">
    <name type="scientific">Ruminiclostridium cellobioparum subsp. termitidis CT1112</name>
    <dbReference type="NCBI Taxonomy" id="1195236"/>
    <lineage>
        <taxon>Bacteria</taxon>
        <taxon>Bacillati</taxon>
        <taxon>Bacillota</taxon>
        <taxon>Clostridia</taxon>
        <taxon>Eubacteriales</taxon>
        <taxon>Oscillospiraceae</taxon>
        <taxon>Ruminiclostridium</taxon>
    </lineage>
</organism>
<keyword evidence="1" id="KW-0812">Transmembrane</keyword>
<sequence length="60" mass="6526">MKDYRVMLFGIALILFGIACKVMLIGFVEGGFLLFMGRVTPFAGIFITAAGLFTTDSKSQ</sequence>
<dbReference type="Proteomes" id="UP000014155">
    <property type="component" value="Unassembled WGS sequence"/>
</dbReference>
<keyword evidence="3" id="KW-1185">Reference proteome</keyword>
<evidence type="ECO:0000313" key="3">
    <source>
        <dbReference type="Proteomes" id="UP000014155"/>
    </source>
</evidence>